<evidence type="ECO:0000313" key="2">
    <source>
        <dbReference type="Proteomes" id="UP000276128"/>
    </source>
</evidence>
<comment type="caution">
    <text evidence="1">The sequence shown here is derived from an EMBL/GenBank/DDBJ whole genome shotgun (WGS) entry which is preliminary data.</text>
</comment>
<dbReference type="EMBL" id="RXHU01000100">
    <property type="protein sequence ID" value="RTE03628.1"/>
    <property type="molecule type" value="Genomic_DNA"/>
</dbReference>
<dbReference type="OrthoDB" id="9770793at2"/>
<organism evidence="1 2">
    <name type="scientific">Paenibacillus whitsoniae</name>
    <dbReference type="NCBI Taxonomy" id="2496558"/>
    <lineage>
        <taxon>Bacteria</taxon>
        <taxon>Bacillati</taxon>
        <taxon>Bacillota</taxon>
        <taxon>Bacilli</taxon>
        <taxon>Bacillales</taxon>
        <taxon>Paenibacillaceae</taxon>
        <taxon>Paenibacillus</taxon>
    </lineage>
</organism>
<reference evidence="1 2" key="1">
    <citation type="submission" date="2018-12" db="EMBL/GenBank/DDBJ databases">
        <title>Bacillus ochoae sp. nov., Paenibacillus whitsoniae sp. nov., Paenibacillus spiritus sp. nov. Isolated from the Mars Exploration Rover during spacecraft assembly.</title>
        <authorList>
            <person name="Seuylemezian A."/>
            <person name="Vaishampayan P."/>
        </authorList>
    </citation>
    <scope>NUCLEOTIDE SEQUENCE [LARGE SCALE GENOMIC DNA]</scope>
    <source>
        <strain evidence="1 2">MER 54</strain>
    </source>
</reference>
<evidence type="ECO:0000313" key="1">
    <source>
        <dbReference type="EMBL" id="RTE03628.1"/>
    </source>
</evidence>
<name>A0A3S0C6Z1_9BACL</name>
<dbReference type="InterPro" id="IPR010349">
    <property type="entry name" value="Asparaginase_II"/>
</dbReference>
<dbReference type="PANTHER" id="PTHR42110">
    <property type="entry name" value="L-ASPARAGINASE, PUTATIVE (AFU_ORTHOLOGUE AFUA_3G11890)-RELATED"/>
    <property type="match status" value="1"/>
</dbReference>
<dbReference type="AlphaFoldDB" id="A0A3S0C6Z1"/>
<proteinExistence type="predicted"/>
<gene>
    <name evidence="1" type="ORF">EJQ19_27775</name>
</gene>
<dbReference type="Proteomes" id="UP000276128">
    <property type="component" value="Unassembled WGS sequence"/>
</dbReference>
<dbReference type="Pfam" id="PF06089">
    <property type="entry name" value="Asparaginase_II"/>
    <property type="match status" value="1"/>
</dbReference>
<sequence length="335" mass="35440">MKLSNIIVRATRGNITESLHRVHFALVNAEGALLAGAGDSRLLTFARSTAKLIQALPVLESGAAERFGLTEAEIALCCASHNGEAEHVSAAQGILSKLGLNPLHLQCGAHEPYHAPTAQAMRERGEKPTTLHNNCSGKHSGMLALCAQLGASPDTYMAISHPVQQAMLEAVSAMSNVAPRDMELGIDGCGVPVFGMPLDKLALAFARLGKPDGLPAARQAACRGIVAAVRKFPAYLAGEDRFDTQLIEVTGGRIVGKMGAEGMFALTIPDKGLGLSLKIEDGNQRALYPAVLEALIGLNLLTSEEAAKLADFRQPVIRNWQGTEVGRILPQFLEG</sequence>
<dbReference type="RefSeq" id="WP_126144484.1">
    <property type="nucleotide sequence ID" value="NZ_RXHU01000100.1"/>
</dbReference>
<accession>A0A3S0C6Z1</accession>
<keyword evidence="2" id="KW-1185">Reference proteome</keyword>
<protein>
    <submittedName>
        <fullName evidence="1">Asparaginase</fullName>
    </submittedName>
</protein>
<dbReference type="PANTHER" id="PTHR42110:SF1">
    <property type="entry name" value="L-ASPARAGINASE, PUTATIVE (AFU_ORTHOLOGUE AFUA_3G11890)-RELATED"/>
    <property type="match status" value="1"/>
</dbReference>